<dbReference type="GO" id="GO:0005634">
    <property type="term" value="C:nucleus"/>
    <property type="evidence" value="ECO:0007669"/>
    <property type="project" value="UniProtKB-SubCell"/>
</dbReference>
<keyword evidence="7" id="KW-1185">Reference proteome</keyword>
<proteinExistence type="predicted"/>
<dbReference type="InterPro" id="IPR001005">
    <property type="entry name" value="SANT/Myb"/>
</dbReference>
<dbReference type="AlphaFoldDB" id="A0AAV5L9H7"/>
<sequence>MIKKGKSKKCSISEEDIANLLERYTETTLLALLQEVAHSAEVKLNWKELVKKTSTGISNAREYQMLWRHLAYREGLAEKFEDGAEPLEDDSDLECELQPFPSVSNQASAEAAACVKVMIASGLPSNSSIRNSSTVEAPLTINIPNVRTCRASAESSQSTCSMRGINITVPVSIQKNITLNDSLDGNGTERGNNSRKRKKWSPEEDQELIAAVNKHGVGNWASILREECMGDRTAAQLSQRYKSLIKKQGNVNLEEKPTIPQLTEAQLATRSALSLALDRPKQNLTAACTRRPGTILNHLMLFLACYKALSGMHAS</sequence>
<evidence type="ECO:0000259" key="4">
    <source>
        <dbReference type="PROSITE" id="PS50090"/>
    </source>
</evidence>
<dbReference type="PANTHER" id="PTHR47206">
    <property type="entry name" value="HOMEODOMAIN-LIKE SUPERFAMILY PROTEIN"/>
    <property type="match status" value="1"/>
</dbReference>
<feature type="region of interest" description="Disordered" evidence="3">
    <location>
        <begin position="179"/>
        <end position="203"/>
    </location>
</feature>
<dbReference type="EMBL" id="BPVZ01000101">
    <property type="protein sequence ID" value="GKV33566.1"/>
    <property type="molecule type" value="Genomic_DNA"/>
</dbReference>
<gene>
    <name evidence="6" type="ORF">SLEP1_g42058</name>
</gene>
<evidence type="ECO:0000313" key="6">
    <source>
        <dbReference type="EMBL" id="GKV33566.1"/>
    </source>
</evidence>
<feature type="domain" description="Myb-like" evidence="4">
    <location>
        <begin position="192"/>
        <end position="245"/>
    </location>
</feature>
<dbReference type="CDD" id="cd11660">
    <property type="entry name" value="SANT_TRF"/>
    <property type="match status" value="1"/>
</dbReference>
<dbReference type="Pfam" id="PF00249">
    <property type="entry name" value="Myb_DNA-binding"/>
    <property type="match status" value="1"/>
</dbReference>
<evidence type="ECO:0000259" key="5">
    <source>
        <dbReference type="PROSITE" id="PS51294"/>
    </source>
</evidence>
<evidence type="ECO:0000256" key="3">
    <source>
        <dbReference type="SAM" id="MobiDB-lite"/>
    </source>
</evidence>
<name>A0AAV5L9H7_9ROSI</name>
<keyword evidence="2" id="KW-0539">Nucleus</keyword>
<dbReference type="PROSITE" id="PS50090">
    <property type="entry name" value="MYB_LIKE"/>
    <property type="match status" value="1"/>
</dbReference>
<dbReference type="Proteomes" id="UP001054252">
    <property type="component" value="Unassembled WGS sequence"/>
</dbReference>
<dbReference type="SMART" id="SM00717">
    <property type="entry name" value="SANT"/>
    <property type="match status" value="1"/>
</dbReference>
<protein>
    <recommendedName>
        <fullName evidence="8">MYB transcription factor</fullName>
    </recommendedName>
</protein>
<feature type="domain" description="HTH myb-type" evidence="5">
    <location>
        <begin position="192"/>
        <end position="249"/>
    </location>
</feature>
<reference evidence="6 7" key="1">
    <citation type="journal article" date="2021" name="Commun. Biol.">
        <title>The genome of Shorea leprosula (Dipterocarpaceae) highlights the ecological relevance of drought in aseasonal tropical rainforests.</title>
        <authorList>
            <person name="Ng K.K.S."/>
            <person name="Kobayashi M.J."/>
            <person name="Fawcett J.A."/>
            <person name="Hatakeyama M."/>
            <person name="Paape T."/>
            <person name="Ng C.H."/>
            <person name="Ang C.C."/>
            <person name="Tnah L.H."/>
            <person name="Lee C.T."/>
            <person name="Nishiyama T."/>
            <person name="Sese J."/>
            <person name="O'Brien M.J."/>
            <person name="Copetti D."/>
            <person name="Mohd Noor M.I."/>
            <person name="Ong R.C."/>
            <person name="Putra M."/>
            <person name="Sireger I.Z."/>
            <person name="Indrioko S."/>
            <person name="Kosugi Y."/>
            <person name="Izuno A."/>
            <person name="Isagi Y."/>
            <person name="Lee S.L."/>
            <person name="Shimizu K.K."/>
        </authorList>
    </citation>
    <scope>NUCLEOTIDE SEQUENCE [LARGE SCALE GENOMIC DNA]</scope>
    <source>
        <strain evidence="6">214</strain>
    </source>
</reference>
<dbReference type="Gene3D" id="1.10.10.60">
    <property type="entry name" value="Homeodomain-like"/>
    <property type="match status" value="1"/>
</dbReference>
<dbReference type="PANTHER" id="PTHR47206:SF1">
    <property type="entry name" value="HOMEODOMAIN-LIKE SUPERFAMILY PROTEIN"/>
    <property type="match status" value="1"/>
</dbReference>
<dbReference type="PROSITE" id="PS51294">
    <property type="entry name" value="HTH_MYB"/>
    <property type="match status" value="1"/>
</dbReference>
<feature type="compositionally biased region" description="Polar residues" evidence="3">
    <location>
        <begin position="179"/>
        <end position="191"/>
    </location>
</feature>
<comment type="subcellular location">
    <subcellularLocation>
        <location evidence="1">Nucleus</location>
    </subcellularLocation>
</comment>
<organism evidence="6 7">
    <name type="scientific">Rubroshorea leprosula</name>
    <dbReference type="NCBI Taxonomy" id="152421"/>
    <lineage>
        <taxon>Eukaryota</taxon>
        <taxon>Viridiplantae</taxon>
        <taxon>Streptophyta</taxon>
        <taxon>Embryophyta</taxon>
        <taxon>Tracheophyta</taxon>
        <taxon>Spermatophyta</taxon>
        <taxon>Magnoliopsida</taxon>
        <taxon>eudicotyledons</taxon>
        <taxon>Gunneridae</taxon>
        <taxon>Pentapetalae</taxon>
        <taxon>rosids</taxon>
        <taxon>malvids</taxon>
        <taxon>Malvales</taxon>
        <taxon>Dipterocarpaceae</taxon>
        <taxon>Rubroshorea</taxon>
    </lineage>
</organism>
<dbReference type="InterPro" id="IPR017930">
    <property type="entry name" value="Myb_dom"/>
</dbReference>
<evidence type="ECO:0008006" key="8">
    <source>
        <dbReference type="Google" id="ProtNLM"/>
    </source>
</evidence>
<comment type="caution">
    <text evidence="6">The sequence shown here is derived from an EMBL/GenBank/DDBJ whole genome shotgun (WGS) entry which is preliminary data.</text>
</comment>
<evidence type="ECO:0000256" key="1">
    <source>
        <dbReference type="ARBA" id="ARBA00004123"/>
    </source>
</evidence>
<accession>A0AAV5L9H7</accession>
<dbReference type="InterPro" id="IPR009057">
    <property type="entry name" value="Homeodomain-like_sf"/>
</dbReference>
<dbReference type="SUPFAM" id="SSF46689">
    <property type="entry name" value="Homeodomain-like"/>
    <property type="match status" value="1"/>
</dbReference>
<evidence type="ECO:0000256" key="2">
    <source>
        <dbReference type="ARBA" id="ARBA00023242"/>
    </source>
</evidence>
<evidence type="ECO:0000313" key="7">
    <source>
        <dbReference type="Proteomes" id="UP001054252"/>
    </source>
</evidence>